<evidence type="ECO:0000313" key="3">
    <source>
        <dbReference type="EMBL" id="VEL18174.1"/>
    </source>
</evidence>
<dbReference type="EMBL" id="CAAALY010035952">
    <property type="protein sequence ID" value="VEL18174.1"/>
    <property type="molecule type" value="Genomic_DNA"/>
</dbReference>
<keyword evidence="4" id="KW-1185">Reference proteome</keyword>
<proteinExistence type="predicted"/>
<feature type="domain" description="UBA" evidence="2">
    <location>
        <begin position="82"/>
        <end position="124"/>
    </location>
</feature>
<dbReference type="InterPro" id="IPR009060">
    <property type="entry name" value="UBA-like_sf"/>
</dbReference>
<evidence type="ECO:0000259" key="2">
    <source>
        <dbReference type="PROSITE" id="PS50030"/>
    </source>
</evidence>
<dbReference type="AlphaFoldDB" id="A0A3S5AE04"/>
<dbReference type="Gene3D" id="1.10.8.10">
    <property type="entry name" value="DNA helicase RuvA subunit, C-terminal domain"/>
    <property type="match status" value="1"/>
</dbReference>
<gene>
    <name evidence="3" type="ORF">PXEA_LOCUS11614</name>
</gene>
<protein>
    <recommendedName>
        <fullName evidence="2">UBA domain-containing protein</fullName>
    </recommendedName>
</protein>
<dbReference type="Proteomes" id="UP000784294">
    <property type="component" value="Unassembled WGS sequence"/>
</dbReference>
<accession>A0A3S5AE04</accession>
<comment type="caution">
    <text evidence="3">The sequence shown here is derived from an EMBL/GenBank/DDBJ whole genome shotgun (WGS) entry which is preliminary data.</text>
</comment>
<evidence type="ECO:0000313" key="4">
    <source>
        <dbReference type="Proteomes" id="UP000784294"/>
    </source>
</evidence>
<dbReference type="PROSITE" id="PS50030">
    <property type="entry name" value="UBA"/>
    <property type="match status" value="1"/>
</dbReference>
<feature type="region of interest" description="Disordered" evidence="1">
    <location>
        <begin position="58"/>
        <end position="78"/>
    </location>
</feature>
<dbReference type="SUPFAM" id="SSF46934">
    <property type="entry name" value="UBA-like"/>
    <property type="match status" value="1"/>
</dbReference>
<sequence>MHSDSQLTFASEIAGPICNEVIVPTSSIAPQVHAQANSDAMRVSSTVSSVDEAVATSEPQTFHSLSQPDSEPLSQQASTGIYTPEQISAIQLLHEMGFTGRLSETALQLNNWSPTQAVNWLISTQSDFLGDRINSDSSQVVINTIDNADRASRWASATITSHDEQHPSDATIVNPEEVETTPLSLRSRDEDNNAACISGGHIQCSVRS</sequence>
<name>A0A3S5AE04_9PLAT</name>
<organism evidence="3 4">
    <name type="scientific">Protopolystoma xenopodis</name>
    <dbReference type="NCBI Taxonomy" id="117903"/>
    <lineage>
        <taxon>Eukaryota</taxon>
        <taxon>Metazoa</taxon>
        <taxon>Spiralia</taxon>
        <taxon>Lophotrochozoa</taxon>
        <taxon>Platyhelminthes</taxon>
        <taxon>Monogenea</taxon>
        <taxon>Polyopisthocotylea</taxon>
        <taxon>Polystomatidea</taxon>
        <taxon>Polystomatidae</taxon>
        <taxon>Protopolystoma</taxon>
    </lineage>
</organism>
<dbReference type="InterPro" id="IPR015940">
    <property type="entry name" value="UBA"/>
</dbReference>
<evidence type="ECO:0000256" key="1">
    <source>
        <dbReference type="SAM" id="MobiDB-lite"/>
    </source>
</evidence>
<reference evidence="3" key="1">
    <citation type="submission" date="2018-11" db="EMBL/GenBank/DDBJ databases">
        <authorList>
            <consortium name="Pathogen Informatics"/>
        </authorList>
    </citation>
    <scope>NUCLEOTIDE SEQUENCE</scope>
</reference>